<proteinExistence type="inferred from homology"/>
<keyword evidence="6 11" id="KW-0697">Rotamase</keyword>
<dbReference type="NCBIfam" id="TIGR00115">
    <property type="entry name" value="tig"/>
    <property type="match status" value="1"/>
</dbReference>
<dbReference type="GO" id="GO:0003755">
    <property type="term" value="F:peptidyl-prolyl cis-trans isomerase activity"/>
    <property type="evidence" value="ECO:0007669"/>
    <property type="project" value="UniProtKB-UniRule"/>
</dbReference>
<dbReference type="HAMAP" id="MF_00303">
    <property type="entry name" value="Trigger_factor_Tig"/>
    <property type="match status" value="1"/>
</dbReference>
<reference evidence="15 16" key="1">
    <citation type="submission" date="2017-07" db="EMBL/GenBank/DDBJ databases">
        <title>Mechanisms for carbon and nitrogen cycling indicate functional differentiation within the Candidate Phyla Radiation.</title>
        <authorList>
            <person name="Danczak R.E."/>
            <person name="Johnston M.D."/>
            <person name="Kenah C."/>
            <person name="Slattery M."/>
            <person name="Wrighton K.C."/>
            <person name="Wilkins M.J."/>
        </authorList>
    </citation>
    <scope>NUCLEOTIDE SEQUENCE [LARGE SCALE GENOMIC DNA]</scope>
    <source>
        <strain evidence="15">Athens1014_28</strain>
    </source>
</reference>
<dbReference type="InterPro" id="IPR046357">
    <property type="entry name" value="PPIase_dom_sf"/>
</dbReference>
<dbReference type="EMBL" id="VMGN01000052">
    <property type="protein sequence ID" value="TSC93149.1"/>
    <property type="molecule type" value="Genomic_DNA"/>
</dbReference>
<dbReference type="GO" id="GO:0005737">
    <property type="term" value="C:cytoplasm"/>
    <property type="evidence" value="ECO:0007669"/>
    <property type="project" value="UniProtKB-SubCell"/>
</dbReference>
<evidence type="ECO:0000259" key="14">
    <source>
        <dbReference type="PROSITE" id="PS50059"/>
    </source>
</evidence>
<comment type="domain">
    <text evidence="11">Consists of 3 domains; the N-terminus binds the ribosome, the middle domain has PPIase activity, while the C-terminus has intrinsic chaperone activity on its own.</text>
</comment>
<keyword evidence="7 11" id="KW-0143">Chaperone</keyword>
<comment type="caution">
    <text evidence="15">The sequence shown here is derived from an EMBL/GenBank/DDBJ whole genome shotgun (WGS) entry which is preliminary data.</text>
</comment>
<evidence type="ECO:0000256" key="11">
    <source>
        <dbReference type="HAMAP-Rule" id="MF_00303"/>
    </source>
</evidence>
<dbReference type="EC" id="5.2.1.8" evidence="3 11"/>
<comment type="catalytic activity">
    <reaction evidence="1 11 12">
        <text>[protein]-peptidylproline (omega=180) = [protein]-peptidylproline (omega=0)</text>
        <dbReference type="Rhea" id="RHEA:16237"/>
        <dbReference type="Rhea" id="RHEA-COMP:10747"/>
        <dbReference type="Rhea" id="RHEA-COMP:10748"/>
        <dbReference type="ChEBI" id="CHEBI:83833"/>
        <dbReference type="ChEBI" id="CHEBI:83834"/>
        <dbReference type="EC" id="5.2.1.8"/>
    </reaction>
</comment>
<dbReference type="Gene3D" id="3.10.50.40">
    <property type="match status" value="1"/>
</dbReference>
<dbReference type="PANTHER" id="PTHR30560">
    <property type="entry name" value="TRIGGER FACTOR CHAPERONE AND PEPTIDYL-PROLYL CIS/TRANS ISOMERASE"/>
    <property type="match status" value="1"/>
</dbReference>
<evidence type="ECO:0000313" key="16">
    <source>
        <dbReference type="Proteomes" id="UP000316495"/>
    </source>
</evidence>
<evidence type="ECO:0000256" key="6">
    <source>
        <dbReference type="ARBA" id="ARBA00023110"/>
    </source>
</evidence>
<evidence type="ECO:0000256" key="5">
    <source>
        <dbReference type="ARBA" id="ARBA00022618"/>
    </source>
</evidence>
<comment type="similarity">
    <text evidence="2 11 13">Belongs to the FKBP-type PPIase family. Tig subfamily.</text>
</comment>
<dbReference type="SUPFAM" id="SSF54534">
    <property type="entry name" value="FKBP-like"/>
    <property type="match status" value="1"/>
</dbReference>
<dbReference type="InterPro" id="IPR005215">
    <property type="entry name" value="Trig_fac"/>
</dbReference>
<dbReference type="InterPro" id="IPR027304">
    <property type="entry name" value="Trigger_fact/SurA_dom_sf"/>
</dbReference>
<keyword evidence="9 11" id="KW-0131">Cell cycle</keyword>
<evidence type="ECO:0000256" key="13">
    <source>
        <dbReference type="RuleBase" id="RU003914"/>
    </source>
</evidence>
<dbReference type="InterPro" id="IPR008880">
    <property type="entry name" value="Trigger_fac_C"/>
</dbReference>
<evidence type="ECO:0000256" key="8">
    <source>
        <dbReference type="ARBA" id="ARBA00023235"/>
    </source>
</evidence>
<dbReference type="InterPro" id="IPR037041">
    <property type="entry name" value="Trigger_fac_C_sf"/>
</dbReference>
<dbReference type="GO" id="GO:0043335">
    <property type="term" value="P:protein unfolding"/>
    <property type="evidence" value="ECO:0007669"/>
    <property type="project" value="TreeGrafter"/>
</dbReference>
<dbReference type="SUPFAM" id="SSF109998">
    <property type="entry name" value="Triger factor/SurA peptide-binding domain-like"/>
    <property type="match status" value="1"/>
</dbReference>
<feature type="domain" description="PPIase FKBP-type" evidence="14">
    <location>
        <begin position="171"/>
        <end position="256"/>
    </location>
</feature>
<evidence type="ECO:0000313" key="15">
    <source>
        <dbReference type="EMBL" id="TSC93149.1"/>
    </source>
</evidence>
<dbReference type="PANTHER" id="PTHR30560:SF3">
    <property type="entry name" value="TRIGGER FACTOR-LIKE PROTEIN TIG, CHLOROPLASTIC"/>
    <property type="match status" value="1"/>
</dbReference>
<evidence type="ECO:0000256" key="1">
    <source>
        <dbReference type="ARBA" id="ARBA00000971"/>
    </source>
</evidence>
<comment type="subcellular location">
    <subcellularLocation>
        <location evidence="11">Cytoplasm</location>
    </subcellularLocation>
    <text evidence="11">About half TF is bound to the ribosome near the polypeptide exit tunnel while the other half is free in the cytoplasm.</text>
</comment>
<evidence type="ECO:0000256" key="4">
    <source>
        <dbReference type="ARBA" id="ARBA00016902"/>
    </source>
</evidence>
<keyword evidence="11" id="KW-0963">Cytoplasm</keyword>
<dbReference type="FunFam" id="3.10.50.40:FF:000001">
    <property type="entry name" value="Trigger factor"/>
    <property type="match status" value="1"/>
</dbReference>
<dbReference type="GO" id="GO:0051301">
    <property type="term" value="P:cell division"/>
    <property type="evidence" value="ECO:0007669"/>
    <property type="project" value="UniProtKB-KW"/>
</dbReference>
<protein>
    <recommendedName>
        <fullName evidence="4 11">Trigger factor</fullName>
        <shortName evidence="11">TF</shortName>
        <ecNumber evidence="3 11">5.2.1.8</ecNumber>
    </recommendedName>
    <alternativeName>
        <fullName evidence="10 11">PPIase</fullName>
    </alternativeName>
</protein>
<dbReference type="GO" id="GO:0051083">
    <property type="term" value="P:'de novo' cotranslational protein folding"/>
    <property type="evidence" value="ECO:0007669"/>
    <property type="project" value="TreeGrafter"/>
</dbReference>
<accession>A0A554LKH5</accession>
<dbReference type="SUPFAM" id="SSF102735">
    <property type="entry name" value="Trigger factor ribosome-binding domain"/>
    <property type="match status" value="1"/>
</dbReference>
<evidence type="ECO:0000256" key="9">
    <source>
        <dbReference type="ARBA" id="ARBA00023306"/>
    </source>
</evidence>
<dbReference type="PIRSF" id="PIRSF003095">
    <property type="entry name" value="Trigger_factor"/>
    <property type="match status" value="1"/>
</dbReference>
<evidence type="ECO:0000256" key="10">
    <source>
        <dbReference type="ARBA" id="ARBA00029986"/>
    </source>
</evidence>
<dbReference type="GO" id="GO:0044183">
    <property type="term" value="F:protein folding chaperone"/>
    <property type="evidence" value="ECO:0007669"/>
    <property type="project" value="TreeGrafter"/>
</dbReference>
<gene>
    <name evidence="11" type="primary">tig</name>
    <name evidence="15" type="ORF">Athens101428_734</name>
</gene>
<name>A0A554LKH5_9BACT</name>
<evidence type="ECO:0000256" key="2">
    <source>
        <dbReference type="ARBA" id="ARBA00005464"/>
    </source>
</evidence>
<comment type="function">
    <text evidence="11">Involved in protein export. Acts as a chaperone by maintaining the newly synthesized protein in an open conformation. Functions as a peptidyl-prolyl cis-trans isomerase.</text>
</comment>
<keyword evidence="8 11" id="KW-0413">Isomerase</keyword>
<dbReference type="Gene3D" id="3.30.70.1050">
    <property type="entry name" value="Trigger factor ribosome-binding domain"/>
    <property type="match status" value="1"/>
</dbReference>
<dbReference type="GO" id="GO:0015031">
    <property type="term" value="P:protein transport"/>
    <property type="evidence" value="ECO:0007669"/>
    <property type="project" value="UniProtKB-UniRule"/>
</dbReference>
<dbReference type="Pfam" id="PF05697">
    <property type="entry name" value="Trigger_N"/>
    <property type="match status" value="1"/>
</dbReference>
<dbReference type="AlphaFoldDB" id="A0A554LKH5"/>
<evidence type="ECO:0000256" key="12">
    <source>
        <dbReference type="PROSITE-ProRule" id="PRU00277"/>
    </source>
</evidence>
<evidence type="ECO:0000256" key="7">
    <source>
        <dbReference type="ARBA" id="ARBA00023186"/>
    </source>
</evidence>
<dbReference type="Proteomes" id="UP000316495">
    <property type="component" value="Unassembled WGS sequence"/>
</dbReference>
<dbReference type="GO" id="GO:0043022">
    <property type="term" value="F:ribosome binding"/>
    <property type="evidence" value="ECO:0007669"/>
    <property type="project" value="TreeGrafter"/>
</dbReference>
<organism evidence="15 16">
    <name type="scientific">Candidatus Berkelbacteria bacterium Athens1014_28</name>
    <dbReference type="NCBI Taxonomy" id="2017145"/>
    <lineage>
        <taxon>Bacteria</taxon>
        <taxon>Candidatus Berkelbacteria</taxon>
    </lineage>
</organism>
<dbReference type="InterPro" id="IPR001179">
    <property type="entry name" value="PPIase_FKBP_dom"/>
</dbReference>
<dbReference type="Gene3D" id="1.10.3120.10">
    <property type="entry name" value="Trigger factor, C-terminal domain"/>
    <property type="match status" value="1"/>
</dbReference>
<dbReference type="Pfam" id="PF05698">
    <property type="entry name" value="Trigger_C"/>
    <property type="match status" value="1"/>
</dbReference>
<sequence>MKIKEEKLKKSKIRLVIEVEASELAKYFSQVYEKLSRDISIPGFRPGKAPRKLLEEAIGSGRLLSEGIDNAISNSYFLAVTGKKLTPVCPPSVTIENHPNFGLSESEISENLKYTVEVEVMPEVKLGDFSKAKVKRKKIDEIKKDDVEKIVLHLRRQKATFSEVDRGAKFGDRAEINYQGFVDGVKKDEMMAKNQPLVLGDGTLILGFEEEIVGLKKEEDKTFEIKFPKDYHSKEVAGKIAKFEVKLIDLKEVNLPEADDKFAENFGHKKFSDLEKAIEKSLKDEINAKNQQELETGVIDKVLPHLKAELPDGLIEDEITRTIADMEENLKSRGLSLDAYLKSIKKEIAEIRKELHPQAEKNLKIAMLLGEIMKRENINRSDKDAGRKALDFLLKKVTK</sequence>
<dbReference type="InterPro" id="IPR008881">
    <property type="entry name" value="Trigger_fac_ribosome-bd_bac"/>
</dbReference>
<dbReference type="PROSITE" id="PS50059">
    <property type="entry name" value="FKBP_PPIASE"/>
    <property type="match status" value="1"/>
</dbReference>
<dbReference type="Pfam" id="PF00254">
    <property type="entry name" value="FKBP_C"/>
    <property type="match status" value="1"/>
</dbReference>
<keyword evidence="5 11" id="KW-0132">Cell division</keyword>
<evidence type="ECO:0000256" key="3">
    <source>
        <dbReference type="ARBA" id="ARBA00013194"/>
    </source>
</evidence>
<dbReference type="InterPro" id="IPR036611">
    <property type="entry name" value="Trigger_fac_ribosome-bd_sf"/>
</dbReference>